<accession>A0A5J4SKW5</accession>
<reference evidence="1" key="1">
    <citation type="submission" date="2019-03" db="EMBL/GenBank/DDBJ databases">
        <title>Single cell metagenomics reveals metabolic interactions within the superorganism composed of flagellate Streblomastix strix and complex community of Bacteroidetes bacteria on its surface.</title>
        <authorList>
            <person name="Treitli S.C."/>
            <person name="Kolisko M."/>
            <person name="Husnik F."/>
            <person name="Keeling P."/>
            <person name="Hampl V."/>
        </authorList>
    </citation>
    <scope>NUCLEOTIDE SEQUENCE</scope>
    <source>
        <strain evidence="1">STM</strain>
    </source>
</reference>
<sequence>MKYLNLDTKDAIAYIKNEILFQIQTPQKLKIQTIYT</sequence>
<proteinExistence type="predicted"/>
<dbReference type="EMBL" id="SNRY01000119">
    <property type="protein sequence ID" value="KAA6346759.1"/>
    <property type="molecule type" value="Genomic_DNA"/>
</dbReference>
<organism evidence="1">
    <name type="scientific">termite gut metagenome</name>
    <dbReference type="NCBI Taxonomy" id="433724"/>
    <lineage>
        <taxon>unclassified sequences</taxon>
        <taxon>metagenomes</taxon>
        <taxon>organismal metagenomes</taxon>
    </lineage>
</organism>
<name>A0A5J4SKW5_9ZZZZ</name>
<dbReference type="AlphaFoldDB" id="A0A5J4SKW5"/>
<comment type="caution">
    <text evidence="1">The sequence shown here is derived from an EMBL/GenBank/DDBJ whole genome shotgun (WGS) entry which is preliminary data.</text>
</comment>
<gene>
    <name evidence="1" type="ORF">EZS27_005760</name>
</gene>
<evidence type="ECO:0000313" key="1">
    <source>
        <dbReference type="EMBL" id="KAA6346759.1"/>
    </source>
</evidence>
<protein>
    <submittedName>
        <fullName evidence="1">Uncharacterized protein</fullName>
    </submittedName>
</protein>